<dbReference type="EMBL" id="BRPK01000023">
    <property type="protein sequence ID" value="GLB45461.1"/>
    <property type="molecule type" value="Genomic_DNA"/>
</dbReference>
<gene>
    <name evidence="1" type="ORF">LshimejAT787_2300210</name>
</gene>
<evidence type="ECO:0000313" key="2">
    <source>
        <dbReference type="Proteomes" id="UP001063166"/>
    </source>
</evidence>
<comment type="caution">
    <text evidence="1">The sequence shown here is derived from an EMBL/GenBank/DDBJ whole genome shotgun (WGS) entry which is preliminary data.</text>
</comment>
<protein>
    <submittedName>
        <fullName evidence="1">Uncharacterized protein</fullName>
    </submittedName>
</protein>
<keyword evidence="2" id="KW-1185">Reference proteome</keyword>
<evidence type="ECO:0000313" key="1">
    <source>
        <dbReference type="EMBL" id="GLB45461.1"/>
    </source>
</evidence>
<sequence length="133" mass="14250">MKSIVRRGPGAPIPVPCAEPRKAMMAVGKADTKPCCLPLGLHNCQAKDVSDPIFGRVMNDAIGITIDTGSKTTRAAGSRLSSMTYHASITAASSMHAIASMSARSRIYYQPARDIKERRGNSHNLLLSLAVQR</sequence>
<organism evidence="1 2">
    <name type="scientific">Lyophyllum shimeji</name>
    <name type="common">Hon-shimeji</name>
    <name type="synonym">Tricholoma shimeji</name>
    <dbReference type="NCBI Taxonomy" id="47721"/>
    <lineage>
        <taxon>Eukaryota</taxon>
        <taxon>Fungi</taxon>
        <taxon>Dikarya</taxon>
        <taxon>Basidiomycota</taxon>
        <taxon>Agaricomycotina</taxon>
        <taxon>Agaricomycetes</taxon>
        <taxon>Agaricomycetidae</taxon>
        <taxon>Agaricales</taxon>
        <taxon>Tricholomatineae</taxon>
        <taxon>Lyophyllaceae</taxon>
        <taxon>Lyophyllum</taxon>
    </lineage>
</organism>
<reference evidence="1" key="1">
    <citation type="submission" date="2022-07" db="EMBL/GenBank/DDBJ databases">
        <title>The genome of Lyophyllum shimeji provides insight into the initial evolution of ectomycorrhizal fungal genome.</title>
        <authorList>
            <person name="Kobayashi Y."/>
            <person name="Shibata T."/>
            <person name="Hirakawa H."/>
            <person name="Shigenobu S."/>
            <person name="Nishiyama T."/>
            <person name="Yamada A."/>
            <person name="Hasebe M."/>
            <person name="Kawaguchi M."/>
        </authorList>
    </citation>
    <scope>NUCLEOTIDE SEQUENCE</scope>
    <source>
        <strain evidence="1">AT787</strain>
    </source>
</reference>
<dbReference type="AlphaFoldDB" id="A0A9P3UWU1"/>
<dbReference type="Proteomes" id="UP001063166">
    <property type="component" value="Unassembled WGS sequence"/>
</dbReference>
<name>A0A9P3UWU1_LYOSH</name>
<proteinExistence type="predicted"/>
<accession>A0A9P3UWU1</accession>